<evidence type="ECO:0000313" key="3">
    <source>
        <dbReference type="Proteomes" id="UP000274504"/>
    </source>
</evidence>
<dbReference type="AlphaFoldDB" id="A0A0R3SP22"/>
<protein>
    <submittedName>
        <fullName evidence="2 4">Uncharacterized protein</fullName>
    </submittedName>
</protein>
<dbReference type="WBParaSite" id="HDID_0000668701-mRNA-1">
    <property type="protein sequence ID" value="HDID_0000668701-mRNA-1"/>
    <property type="gene ID" value="HDID_0000668701"/>
</dbReference>
<reference evidence="2 3" key="2">
    <citation type="submission" date="2018-11" db="EMBL/GenBank/DDBJ databases">
        <authorList>
            <consortium name="Pathogen Informatics"/>
        </authorList>
    </citation>
    <scope>NUCLEOTIDE SEQUENCE [LARGE SCALE GENOMIC DNA]</scope>
</reference>
<reference evidence="4" key="1">
    <citation type="submission" date="2017-02" db="UniProtKB">
        <authorList>
            <consortium name="WormBaseParasite"/>
        </authorList>
    </citation>
    <scope>IDENTIFICATION</scope>
</reference>
<dbReference type="Proteomes" id="UP000274504">
    <property type="component" value="Unassembled WGS sequence"/>
</dbReference>
<evidence type="ECO:0000256" key="1">
    <source>
        <dbReference type="SAM" id="MobiDB-lite"/>
    </source>
</evidence>
<proteinExistence type="predicted"/>
<evidence type="ECO:0000313" key="2">
    <source>
        <dbReference type="EMBL" id="VDL59003.1"/>
    </source>
</evidence>
<gene>
    <name evidence="2" type="ORF">HDID_LOCUS6685</name>
</gene>
<sequence>MKQLGRRRKHHNGLERNCHLKMIETIDEKKEEVKENEDEDEEEKKKGENEKTLWWEEELFVLVWMSVRVEGDVESSERMSC</sequence>
<dbReference type="EMBL" id="UYSG01006801">
    <property type="protein sequence ID" value="VDL59003.1"/>
    <property type="molecule type" value="Genomic_DNA"/>
</dbReference>
<name>A0A0R3SP22_HYMDI</name>
<feature type="region of interest" description="Disordered" evidence="1">
    <location>
        <begin position="26"/>
        <end position="48"/>
    </location>
</feature>
<evidence type="ECO:0000313" key="4">
    <source>
        <dbReference type="WBParaSite" id="HDID_0000668701-mRNA-1"/>
    </source>
</evidence>
<accession>A0A0R3SP22</accession>
<organism evidence="4">
    <name type="scientific">Hymenolepis diminuta</name>
    <name type="common">Rat tapeworm</name>
    <dbReference type="NCBI Taxonomy" id="6216"/>
    <lineage>
        <taxon>Eukaryota</taxon>
        <taxon>Metazoa</taxon>
        <taxon>Spiralia</taxon>
        <taxon>Lophotrochozoa</taxon>
        <taxon>Platyhelminthes</taxon>
        <taxon>Cestoda</taxon>
        <taxon>Eucestoda</taxon>
        <taxon>Cyclophyllidea</taxon>
        <taxon>Hymenolepididae</taxon>
        <taxon>Hymenolepis</taxon>
    </lineage>
</organism>